<reference evidence="1" key="1">
    <citation type="submission" date="2019-08" db="EMBL/GenBank/DDBJ databases">
        <authorList>
            <person name="Kucharzyk K."/>
            <person name="Murdoch R.W."/>
            <person name="Higgins S."/>
            <person name="Loffler F."/>
        </authorList>
    </citation>
    <scope>NUCLEOTIDE SEQUENCE</scope>
</reference>
<gene>
    <name evidence="1" type="ORF">SDC9_199181</name>
</gene>
<dbReference type="EMBL" id="VSSQ01116736">
    <property type="protein sequence ID" value="MPN51533.1"/>
    <property type="molecule type" value="Genomic_DNA"/>
</dbReference>
<evidence type="ECO:0000313" key="1">
    <source>
        <dbReference type="EMBL" id="MPN51533.1"/>
    </source>
</evidence>
<organism evidence="1">
    <name type="scientific">bioreactor metagenome</name>
    <dbReference type="NCBI Taxonomy" id="1076179"/>
    <lineage>
        <taxon>unclassified sequences</taxon>
        <taxon>metagenomes</taxon>
        <taxon>ecological metagenomes</taxon>
    </lineage>
</organism>
<comment type="caution">
    <text evidence="1">The sequence shown here is derived from an EMBL/GenBank/DDBJ whole genome shotgun (WGS) entry which is preliminary data.</text>
</comment>
<dbReference type="AlphaFoldDB" id="A0A645IWG6"/>
<accession>A0A645IWG6</accession>
<protein>
    <submittedName>
        <fullName evidence="1">Uncharacterized protein</fullName>
    </submittedName>
</protein>
<name>A0A645IWG6_9ZZZZ</name>
<sequence>MKSAVGRVKRKASIAGINIIQKANSLKLTTLANPPLLKNIPRKIIVIKITSVGVLTKRNMVITSENTLKDIPRARIIIIA</sequence>
<proteinExistence type="predicted"/>